<dbReference type="RefSeq" id="XP_013237909.1">
    <property type="nucleotide sequence ID" value="XM_013382455.1"/>
</dbReference>
<feature type="compositionally biased region" description="Polar residues" evidence="10">
    <location>
        <begin position="1"/>
        <end position="27"/>
    </location>
</feature>
<evidence type="ECO:0000313" key="14">
    <source>
        <dbReference type="Proteomes" id="UP000029725"/>
    </source>
</evidence>
<dbReference type="GO" id="GO:0031123">
    <property type="term" value="P:RNA 3'-end processing"/>
    <property type="evidence" value="ECO:0007669"/>
    <property type="project" value="TreeGrafter"/>
</dbReference>
<evidence type="ECO:0000256" key="7">
    <source>
        <dbReference type="ARBA" id="ARBA00022679"/>
    </source>
</evidence>
<dbReference type="VEuPathDB" id="MicrosporidiaDB:DI09_34p60"/>
<name>A0A098VR94_9MICR</name>
<dbReference type="EMBL" id="JMKJ01000277">
    <property type="protein sequence ID" value="KGG51455.1"/>
    <property type="molecule type" value="Genomic_DNA"/>
</dbReference>
<evidence type="ECO:0000256" key="2">
    <source>
        <dbReference type="ARBA" id="ARBA00001946"/>
    </source>
</evidence>
<comment type="subcellular location">
    <subcellularLocation>
        <location evidence="3">Cytoplasm</location>
    </subcellularLocation>
</comment>
<dbReference type="InterPro" id="IPR002058">
    <property type="entry name" value="PAP_assoc"/>
</dbReference>
<dbReference type="OrthoDB" id="407432at2759"/>
<keyword evidence="8" id="KW-0479">Metal-binding</keyword>
<dbReference type="GO" id="GO:0046872">
    <property type="term" value="F:metal ion binding"/>
    <property type="evidence" value="ECO:0007669"/>
    <property type="project" value="UniProtKB-KW"/>
</dbReference>
<feature type="region of interest" description="Disordered" evidence="10">
    <location>
        <begin position="1"/>
        <end position="63"/>
    </location>
</feature>
<dbReference type="GO" id="GO:0005737">
    <property type="term" value="C:cytoplasm"/>
    <property type="evidence" value="ECO:0007669"/>
    <property type="project" value="UniProtKB-SubCell"/>
</dbReference>
<evidence type="ECO:0000313" key="13">
    <source>
        <dbReference type="EMBL" id="KGG51455.1"/>
    </source>
</evidence>
<proteinExistence type="inferred from homology"/>
<keyword evidence="6" id="KW-0963">Cytoplasm</keyword>
<dbReference type="InterPro" id="IPR054708">
    <property type="entry name" value="MTPAP-like_central"/>
</dbReference>
<evidence type="ECO:0000256" key="3">
    <source>
        <dbReference type="ARBA" id="ARBA00004496"/>
    </source>
</evidence>
<evidence type="ECO:0000256" key="9">
    <source>
        <dbReference type="ARBA" id="ARBA00022842"/>
    </source>
</evidence>
<dbReference type="GO" id="GO:0010605">
    <property type="term" value="P:negative regulation of macromolecule metabolic process"/>
    <property type="evidence" value="ECO:0007669"/>
    <property type="project" value="UniProtKB-ARBA"/>
</dbReference>
<dbReference type="AlphaFoldDB" id="A0A098VR94"/>
<feature type="compositionally biased region" description="Low complexity" evidence="10">
    <location>
        <begin position="36"/>
        <end position="45"/>
    </location>
</feature>
<dbReference type="PANTHER" id="PTHR12271:SF40">
    <property type="entry name" value="POLY(A) RNA POLYMERASE GLD2"/>
    <property type="match status" value="1"/>
</dbReference>
<evidence type="ECO:0000256" key="5">
    <source>
        <dbReference type="ARBA" id="ARBA00012388"/>
    </source>
</evidence>
<sequence length="572" mass="63927">MTEQISNGNVRTSLPPSTQVVPSSLETSIYCDGESPESTEPSMSTLKEKNIAPPSNVDHDSRNGAVGKLKLGATTSLPFMGDPVISPINGWNPSASSDFLPKNNFNVKFRHHDHGRAIYPYGQLEHPSRNGTSSMPHMCPGNSRENISIVSPSHYFEGRDIGCPYPTRSYALEVLHGTSPSGKIIHSSINLDQFGLPVWPSAAVMEQEAEIASLIKYLEPTVLELEQQLLIFNAISDITNELFKTSRLVRFGSTVNGFSLRGADVDFCLFVAKPNDENAEDEHNSSTIAESVLTRLGAALMSHSRFIQIKVLTRARVPIIKLKDSVTGISCDIGVNNSLALHNTRLLFLYGQYDSRVLSLARIIKWWARKRAMNDSYWGTLSSYCLVMMLVFYLQQGENPILPILTSNSLIDEFIEWRKTAQLPSSLPCESSISELLAQCSISSSEPSFKDFISSFYDADKNESGVVDTIVDGKYSVKYISDVLSLKKMLYHRVSHSKYPNVKSQAMGRNLYPLLTGFFRFYTQTFSFSTEIVSPRTGKALSKESKQWSIQVFPKFIYSRRITRQEIHFGFV</sequence>
<dbReference type="Pfam" id="PF03828">
    <property type="entry name" value="PAP_assoc"/>
    <property type="match status" value="1"/>
</dbReference>
<dbReference type="EC" id="2.7.7.19" evidence="5"/>
<dbReference type="PANTHER" id="PTHR12271">
    <property type="entry name" value="POLY A POLYMERASE CID PAP -RELATED"/>
    <property type="match status" value="1"/>
</dbReference>
<dbReference type="InterPro" id="IPR043519">
    <property type="entry name" value="NT_sf"/>
</dbReference>
<dbReference type="Pfam" id="PF22600">
    <property type="entry name" value="MTPAP-like_central"/>
    <property type="match status" value="1"/>
</dbReference>
<reference evidence="13 14" key="1">
    <citation type="submission" date="2014-04" db="EMBL/GenBank/DDBJ databases">
        <title>A new species of microsporidia sheds light on the evolution of extreme parasitism.</title>
        <authorList>
            <person name="Haag K.L."/>
            <person name="James T.Y."/>
            <person name="Larsson R."/>
            <person name="Schaer T.M."/>
            <person name="Refardt D."/>
            <person name="Pombert J.-F."/>
            <person name="Ebert D."/>
        </authorList>
    </citation>
    <scope>NUCLEOTIDE SEQUENCE [LARGE SCALE GENOMIC DNA]</scope>
    <source>
        <strain evidence="13 14">UGP3</strain>
        <tissue evidence="13">Spores</tissue>
    </source>
</reference>
<evidence type="ECO:0000259" key="12">
    <source>
        <dbReference type="Pfam" id="PF22600"/>
    </source>
</evidence>
<feature type="domain" description="PAP-associated" evidence="11">
    <location>
        <begin position="514"/>
        <end position="556"/>
    </location>
</feature>
<evidence type="ECO:0000256" key="1">
    <source>
        <dbReference type="ARBA" id="ARBA00001936"/>
    </source>
</evidence>
<comment type="caution">
    <text evidence="13">The sequence shown here is derived from an EMBL/GenBank/DDBJ whole genome shotgun (WGS) entry which is preliminary data.</text>
</comment>
<comment type="cofactor">
    <cofactor evidence="2">
        <name>Mg(2+)</name>
        <dbReference type="ChEBI" id="CHEBI:18420"/>
    </cofactor>
</comment>
<dbReference type="Gene3D" id="1.10.1410.10">
    <property type="match status" value="1"/>
</dbReference>
<keyword evidence="7" id="KW-0808">Transferase</keyword>
<accession>A0A098VR94</accession>
<dbReference type="HOGENOM" id="CLU_476566_0_0_1"/>
<comment type="similarity">
    <text evidence="4">Belongs to the DNA polymerase type-B-like family.</text>
</comment>
<dbReference type="Gene3D" id="3.30.460.10">
    <property type="entry name" value="Beta Polymerase, domain 2"/>
    <property type="match status" value="1"/>
</dbReference>
<organism evidence="13 14">
    <name type="scientific">Mitosporidium daphniae</name>
    <dbReference type="NCBI Taxonomy" id="1485682"/>
    <lineage>
        <taxon>Eukaryota</taxon>
        <taxon>Fungi</taxon>
        <taxon>Fungi incertae sedis</taxon>
        <taxon>Microsporidia</taxon>
        <taxon>Mitosporidium</taxon>
    </lineage>
</organism>
<evidence type="ECO:0000256" key="10">
    <source>
        <dbReference type="SAM" id="MobiDB-lite"/>
    </source>
</evidence>
<keyword evidence="14" id="KW-1185">Reference proteome</keyword>
<comment type="cofactor">
    <cofactor evidence="1">
        <name>Mn(2+)</name>
        <dbReference type="ChEBI" id="CHEBI:29035"/>
    </cofactor>
</comment>
<dbReference type="Proteomes" id="UP000029725">
    <property type="component" value="Unassembled WGS sequence"/>
</dbReference>
<dbReference type="SUPFAM" id="SSF81631">
    <property type="entry name" value="PAP/OAS1 substrate-binding domain"/>
    <property type="match status" value="1"/>
</dbReference>
<protein>
    <recommendedName>
        <fullName evidence="5">polynucleotide adenylyltransferase</fullName>
        <ecNumber evidence="5">2.7.7.19</ecNumber>
    </recommendedName>
</protein>
<keyword evidence="9" id="KW-0460">Magnesium</keyword>
<evidence type="ECO:0000256" key="4">
    <source>
        <dbReference type="ARBA" id="ARBA00008593"/>
    </source>
</evidence>
<dbReference type="CDD" id="cd05402">
    <property type="entry name" value="NT_PAP_TUTase"/>
    <property type="match status" value="1"/>
</dbReference>
<gene>
    <name evidence="13" type="ORF">DI09_34p60</name>
</gene>
<dbReference type="SUPFAM" id="SSF81301">
    <property type="entry name" value="Nucleotidyltransferase"/>
    <property type="match status" value="1"/>
</dbReference>
<evidence type="ECO:0000256" key="6">
    <source>
        <dbReference type="ARBA" id="ARBA00022490"/>
    </source>
</evidence>
<feature type="domain" description="Poly(A) RNA polymerase mitochondrial-like central palm" evidence="12">
    <location>
        <begin position="210"/>
        <end position="352"/>
    </location>
</feature>
<dbReference type="GeneID" id="25259661"/>
<evidence type="ECO:0000256" key="8">
    <source>
        <dbReference type="ARBA" id="ARBA00022723"/>
    </source>
</evidence>
<evidence type="ECO:0000259" key="11">
    <source>
        <dbReference type="Pfam" id="PF03828"/>
    </source>
</evidence>
<dbReference type="GO" id="GO:1990817">
    <property type="term" value="F:poly(A) RNA polymerase activity"/>
    <property type="evidence" value="ECO:0007669"/>
    <property type="project" value="UniProtKB-EC"/>
</dbReference>